<organism evidence="1 2">
    <name type="scientific">Flavobacterium plurextorum</name>
    <dbReference type="NCBI Taxonomy" id="1114867"/>
    <lineage>
        <taxon>Bacteria</taxon>
        <taxon>Pseudomonadati</taxon>
        <taxon>Bacteroidota</taxon>
        <taxon>Flavobacteriia</taxon>
        <taxon>Flavobacteriales</taxon>
        <taxon>Flavobacteriaceae</taxon>
        <taxon>Flavobacterium</taxon>
    </lineage>
</organism>
<dbReference type="RefSeq" id="WP_089058917.1">
    <property type="nucleotide sequence ID" value="NZ_MUHD01000029.1"/>
</dbReference>
<keyword evidence="2" id="KW-1185">Reference proteome</keyword>
<evidence type="ECO:0000313" key="1">
    <source>
        <dbReference type="EMBL" id="OXB05169.1"/>
    </source>
</evidence>
<gene>
    <name evidence="1" type="ORF">B0A81_15810</name>
</gene>
<protein>
    <submittedName>
        <fullName evidence="1">Uncharacterized protein</fullName>
    </submittedName>
</protein>
<comment type="caution">
    <text evidence="1">The sequence shown here is derived from an EMBL/GenBank/DDBJ whole genome shotgun (WGS) entry which is preliminary data.</text>
</comment>
<name>A0ABX4CRG6_9FLAO</name>
<reference evidence="1 2" key="1">
    <citation type="submission" date="2016-11" db="EMBL/GenBank/DDBJ databases">
        <title>Whole genomes of Flavobacteriaceae.</title>
        <authorList>
            <person name="Stine C."/>
            <person name="Li C."/>
            <person name="Tadesse D."/>
        </authorList>
    </citation>
    <scope>NUCLEOTIDE SEQUENCE [LARGE SCALE GENOMIC DNA]</scope>
    <source>
        <strain evidence="1 2">CCUG 60112</strain>
    </source>
</reference>
<evidence type="ECO:0000313" key="2">
    <source>
        <dbReference type="Proteomes" id="UP000198381"/>
    </source>
</evidence>
<sequence>MNKDLKNSTSFLTSKEDEKIVGYTTRGTPLTVSEYKEKIQNRIDAVKNGIAKTFTSEEVLNHILKR</sequence>
<dbReference type="EMBL" id="MUHD01000029">
    <property type="protein sequence ID" value="OXB05169.1"/>
    <property type="molecule type" value="Genomic_DNA"/>
</dbReference>
<proteinExistence type="predicted"/>
<accession>A0ABX4CRG6</accession>
<dbReference type="Proteomes" id="UP000198381">
    <property type="component" value="Unassembled WGS sequence"/>
</dbReference>